<gene>
    <name evidence="4" type="ORF">ENU78_00860</name>
</gene>
<organism evidence="4">
    <name type="scientific">Dictyoglomus thermophilum</name>
    <dbReference type="NCBI Taxonomy" id="14"/>
    <lineage>
        <taxon>Bacteria</taxon>
        <taxon>Pseudomonadati</taxon>
        <taxon>Dictyoglomota</taxon>
        <taxon>Dictyoglomia</taxon>
        <taxon>Dictyoglomales</taxon>
        <taxon>Dictyoglomaceae</taxon>
        <taxon>Dictyoglomus</taxon>
    </lineage>
</organism>
<dbReference type="InterPro" id="IPR011765">
    <property type="entry name" value="Pept_M16_N"/>
</dbReference>
<dbReference type="Pfam" id="PF05193">
    <property type="entry name" value="Peptidase_M16_C"/>
    <property type="match status" value="1"/>
</dbReference>
<comment type="caution">
    <text evidence="4">The sequence shown here is derived from an EMBL/GenBank/DDBJ whole genome shotgun (WGS) entry which is preliminary data.</text>
</comment>
<evidence type="ECO:0000256" key="1">
    <source>
        <dbReference type="ARBA" id="ARBA00007261"/>
    </source>
</evidence>
<evidence type="ECO:0000259" key="3">
    <source>
        <dbReference type="Pfam" id="PF05193"/>
    </source>
</evidence>
<dbReference type="Gene3D" id="3.30.830.10">
    <property type="entry name" value="Metalloenzyme, LuxS/M16 peptidase-like"/>
    <property type="match status" value="2"/>
</dbReference>
<dbReference type="PANTHER" id="PTHR11851:SF49">
    <property type="entry name" value="MITOCHONDRIAL-PROCESSING PEPTIDASE SUBUNIT ALPHA"/>
    <property type="match status" value="1"/>
</dbReference>
<dbReference type="GO" id="GO:0046872">
    <property type="term" value="F:metal ion binding"/>
    <property type="evidence" value="ECO:0007669"/>
    <property type="project" value="InterPro"/>
</dbReference>
<protein>
    <submittedName>
        <fullName evidence="4">Insulinase family protein</fullName>
    </submittedName>
</protein>
<feature type="domain" description="Peptidase M16 N-terminal" evidence="2">
    <location>
        <begin position="15"/>
        <end position="160"/>
    </location>
</feature>
<comment type="similarity">
    <text evidence="1">Belongs to the peptidase M16 family.</text>
</comment>
<proteinExistence type="inferred from homology"/>
<dbReference type="AlphaFoldDB" id="A0A7V3ZHR5"/>
<dbReference type="InterPro" id="IPR050361">
    <property type="entry name" value="MPP/UQCRC_Complex"/>
</dbReference>
<evidence type="ECO:0000259" key="2">
    <source>
        <dbReference type="Pfam" id="PF00675"/>
    </source>
</evidence>
<dbReference type="SUPFAM" id="SSF63411">
    <property type="entry name" value="LuxS/MPP-like metallohydrolase"/>
    <property type="match status" value="2"/>
</dbReference>
<dbReference type="PANTHER" id="PTHR11851">
    <property type="entry name" value="METALLOPROTEASE"/>
    <property type="match status" value="1"/>
</dbReference>
<name>A0A7V3ZHR5_DICTH</name>
<dbReference type="InterPro" id="IPR011249">
    <property type="entry name" value="Metalloenz_LuxS/M16"/>
</dbReference>
<dbReference type="EMBL" id="DTDV01000005">
    <property type="protein sequence ID" value="HGK22995.1"/>
    <property type="molecule type" value="Genomic_DNA"/>
</dbReference>
<sequence length="423" mass="48753">MNISEIELKNGLKIIHDYTPSRKTINIIVAVKVGSRHEEKKEHGLAHFVEHLLFKNNSERGIDEIRKEVDQLGGELNAFTTKEVTYFTLKILSYHFVKGVKLLSDVILKPKFSDDEINLEKLVVKEEIRMYKDSPEELVFDNFFKASWDSHPLVREILGTEKSVTSFDKDLIISFYNKHYRTDNMIVGVSGNVSSKKVEEVFANYFYKNDVNNLLRSIKQKPPKYRPRSIFLKRNFEQVQILWGTEGYIPGDPRRESLALLSVSLGGGISSRLFRELREKKGLVYNVETQLLTFKDASLFGIYTATAPQTVVETFQTLLQERENLLKNGISKEELDLAKRQTINSILMAIESPSQRLFYLLDSYLVYGKIIPWLDKIRKIRKVTVGDVNDTIRDIFNRPFSISVVGPINSQHKDVLKGEIKND</sequence>
<reference evidence="4" key="1">
    <citation type="journal article" date="2020" name="mSystems">
        <title>Genome- and Community-Level Interaction Insights into Carbon Utilization and Element Cycling Functions of Hydrothermarchaeota in Hydrothermal Sediment.</title>
        <authorList>
            <person name="Zhou Z."/>
            <person name="Liu Y."/>
            <person name="Xu W."/>
            <person name="Pan J."/>
            <person name="Luo Z.H."/>
            <person name="Li M."/>
        </authorList>
    </citation>
    <scope>NUCLEOTIDE SEQUENCE [LARGE SCALE GENOMIC DNA]</scope>
    <source>
        <strain evidence="4">SpSt-70</strain>
    </source>
</reference>
<feature type="domain" description="Peptidase M16 C-terminal" evidence="3">
    <location>
        <begin position="167"/>
        <end position="341"/>
    </location>
</feature>
<evidence type="ECO:0000313" key="4">
    <source>
        <dbReference type="EMBL" id="HGK22995.1"/>
    </source>
</evidence>
<dbReference type="Pfam" id="PF00675">
    <property type="entry name" value="Peptidase_M16"/>
    <property type="match status" value="1"/>
</dbReference>
<dbReference type="InterPro" id="IPR007863">
    <property type="entry name" value="Peptidase_M16_C"/>
</dbReference>
<accession>A0A7V3ZHR5</accession>